<dbReference type="InterPro" id="IPR036047">
    <property type="entry name" value="F-box-like_dom_sf"/>
</dbReference>
<evidence type="ECO:0000259" key="2">
    <source>
        <dbReference type="PROSITE" id="PS51114"/>
    </source>
</evidence>
<dbReference type="GO" id="GO:0019005">
    <property type="term" value="C:SCF ubiquitin ligase complex"/>
    <property type="evidence" value="ECO:0007669"/>
    <property type="project" value="TreeGrafter"/>
</dbReference>
<dbReference type="InterPro" id="IPR008979">
    <property type="entry name" value="Galactose-bd-like_sf"/>
</dbReference>
<gene>
    <name evidence="3" type="ORF">PFISCL1PPCAC_25891</name>
</gene>
<dbReference type="SMART" id="SM01198">
    <property type="entry name" value="FBA"/>
    <property type="match status" value="1"/>
</dbReference>
<dbReference type="Proteomes" id="UP001432322">
    <property type="component" value="Unassembled WGS sequence"/>
</dbReference>
<dbReference type="PANTHER" id="PTHR12125">
    <property type="entry name" value="F-BOX ONLY PROTEIN 6-LIKE PROTEIN"/>
    <property type="match status" value="1"/>
</dbReference>
<dbReference type="PROSITE" id="PS51114">
    <property type="entry name" value="FBA"/>
    <property type="match status" value="1"/>
</dbReference>
<name>A0AAV5WR22_9BILA</name>
<keyword evidence="4" id="KW-1185">Reference proteome</keyword>
<feature type="domain" description="FBA" evidence="2">
    <location>
        <begin position="71"/>
        <end position="274"/>
    </location>
</feature>
<organism evidence="3 4">
    <name type="scientific">Pristionchus fissidentatus</name>
    <dbReference type="NCBI Taxonomy" id="1538716"/>
    <lineage>
        <taxon>Eukaryota</taxon>
        <taxon>Metazoa</taxon>
        <taxon>Ecdysozoa</taxon>
        <taxon>Nematoda</taxon>
        <taxon>Chromadorea</taxon>
        <taxon>Rhabditida</taxon>
        <taxon>Rhabditina</taxon>
        <taxon>Diplogasteromorpha</taxon>
        <taxon>Diplogasteroidea</taxon>
        <taxon>Neodiplogasteridae</taxon>
        <taxon>Pristionchus</taxon>
    </lineage>
</organism>
<evidence type="ECO:0000313" key="3">
    <source>
        <dbReference type="EMBL" id="GMT34594.1"/>
    </source>
</evidence>
<dbReference type="PROSITE" id="PS50181">
    <property type="entry name" value="FBOX"/>
    <property type="match status" value="1"/>
</dbReference>
<dbReference type="PANTHER" id="PTHR12125:SF5">
    <property type="entry name" value="F-BOX DOMAIN-CONTAINING PROTEIN"/>
    <property type="match status" value="1"/>
</dbReference>
<dbReference type="SUPFAM" id="SSF81383">
    <property type="entry name" value="F-box domain"/>
    <property type="match status" value="1"/>
</dbReference>
<dbReference type="InterPro" id="IPR039752">
    <property type="entry name" value="F-box_only"/>
</dbReference>
<dbReference type="InterPro" id="IPR001810">
    <property type="entry name" value="F-box_dom"/>
</dbReference>
<dbReference type="Pfam" id="PF04300">
    <property type="entry name" value="FBA"/>
    <property type="match status" value="1"/>
</dbReference>
<feature type="domain" description="F-box" evidence="1">
    <location>
        <begin position="1"/>
        <end position="41"/>
    </location>
</feature>
<protein>
    <recommendedName>
        <fullName evidence="5">F-box domain-containing protein</fullName>
    </recommendedName>
</protein>
<comment type="caution">
    <text evidence="3">The sequence shown here is derived from an EMBL/GenBank/DDBJ whole genome shotgun (WGS) entry which is preliminary data.</text>
</comment>
<evidence type="ECO:0000313" key="4">
    <source>
        <dbReference type="Proteomes" id="UP001432322"/>
    </source>
</evidence>
<dbReference type="SUPFAM" id="SSF49785">
    <property type="entry name" value="Galactose-binding domain-like"/>
    <property type="match status" value="1"/>
</dbReference>
<dbReference type="GO" id="GO:0005737">
    <property type="term" value="C:cytoplasm"/>
    <property type="evidence" value="ECO:0007669"/>
    <property type="project" value="UniProtKB-ARBA"/>
</dbReference>
<dbReference type="GO" id="GO:0006516">
    <property type="term" value="P:glycoprotein catabolic process"/>
    <property type="evidence" value="ECO:0007669"/>
    <property type="project" value="TreeGrafter"/>
</dbReference>
<feature type="non-terminal residue" evidence="3">
    <location>
        <position position="1"/>
    </location>
</feature>
<dbReference type="AlphaFoldDB" id="A0AAV5WR22"/>
<dbReference type="Gene3D" id="2.60.120.260">
    <property type="entry name" value="Galactose-binding domain-like"/>
    <property type="match status" value="1"/>
</dbReference>
<dbReference type="InterPro" id="IPR007397">
    <property type="entry name" value="F-box-assoc_dom"/>
</dbReference>
<proteinExistence type="predicted"/>
<evidence type="ECO:0000259" key="1">
    <source>
        <dbReference type="PROSITE" id="PS50181"/>
    </source>
</evidence>
<evidence type="ECO:0008006" key="5">
    <source>
        <dbReference type="Google" id="ProtNLM"/>
    </source>
</evidence>
<dbReference type="EMBL" id="BTSY01000006">
    <property type="protein sequence ID" value="GMT34594.1"/>
    <property type="molecule type" value="Genomic_DNA"/>
</dbReference>
<sequence>YPDVVIQEIAKRLDYGTIKSMKLTNSRLRSALLDPLLWMDLCARDHRTIPSRKFRNSLAENAVLFRDEDRFGKLDYERIWAKDPFRSNLAPPILSSIEAMRREYGWRLDDVGHCHHPTLPHVRMLVEEPPRGCEPHPEVQRCIATSIFWGTRLMRVNLIKEGFSEWVLDHIRPRIIISELVAPRPECSSIYRIHAQLLKPGERFGSYTAPSRYRAEEKEWPQENPGRWERVELVFEDYPTGMREIGVLSEGKDRGIWGGNFGAKYANLQIRIEMPDEARWLSEEDFNDSPDITWQDQAAANVTRAKVWNRHRKEYI</sequence>
<dbReference type="GO" id="GO:0031146">
    <property type="term" value="P:SCF-dependent proteasomal ubiquitin-dependent protein catabolic process"/>
    <property type="evidence" value="ECO:0007669"/>
    <property type="project" value="TreeGrafter"/>
</dbReference>
<reference evidence="3" key="1">
    <citation type="submission" date="2023-10" db="EMBL/GenBank/DDBJ databases">
        <title>Genome assembly of Pristionchus species.</title>
        <authorList>
            <person name="Yoshida K."/>
            <person name="Sommer R.J."/>
        </authorList>
    </citation>
    <scope>NUCLEOTIDE SEQUENCE</scope>
    <source>
        <strain evidence="3">RS5133</strain>
    </source>
</reference>
<accession>A0AAV5WR22</accession>
<dbReference type="GO" id="GO:0061630">
    <property type="term" value="F:ubiquitin protein ligase activity"/>
    <property type="evidence" value="ECO:0007669"/>
    <property type="project" value="TreeGrafter"/>
</dbReference>
<dbReference type="FunFam" id="2.60.120.260:FF:000012">
    <property type="entry name" value="F-box only protein 2"/>
    <property type="match status" value="1"/>
</dbReference>
<dbReference type="GO" id="GO:0036503">
    <property type="term" value="P:ERAD pathway"/>
    <property type="evidence" value="ECO:0007669"/>
    <property type="project" value="TreeGrafter"/>
</dbReference>